<reference evidence="2" key="1">
    <citation type="journal article" date="2022" name="Microorganisms">
        <title>Beyond the ABCs#Discovery of Three New Plasmid Types in Rhodobacterales (RepQ, RepY, RepW).</title>
        <authorList>
            <person name="Freese H.M."/>
            <person name="Ringel V."/>
            <person name="Overmann J."/>
            <person name="Petersen J."/>
        </authorList>
    </citation>
    <scope>NUCLEOTIDE SEQUENCE [LARGE SCALE GENOMIC DNA]</scope>
    <source>
        <strain evidence="2">DSM 109990</strain>
    </source>
</reference>
<name>A0ABY3ZM49_9RHOB</name>
<keyword evidence="2" id="KW-1185">Reference proteome</keyword>
<proteinExistence type="predicted"/>
<dbReference type="Proteomes" id="UP000831019">
    <property type="component" value="Chromosome"/>
</dbReference>
<protein>
    <submittedName>
        <fullName evidence="1">Uncharacterized protein</fullName>
    </submittedName>
</protein>
<gene>
    <name evidence="1" type="ORF">DSM109990_02598</name>
</gene>
<dbReference type="EMBL" id="CP085144">
    <property type="protein sequence ID" value="UOA15754.1"/>
    <property type="molecule type" value="Genomic_DNA"/>
</dbReference>
<sequence>MQVNSLIGGIWKGACHMDSSADGRHFNMLIRALIPVQASVFEMQDWAGHPVAMPDCIEPIPGICLGDILAEELDADVPYGSLVVIRKSDNFTNISQAAGALVGEVLIGIIGRGLFPMMDEDSVLHALGQSYYHAAEADELLKLGLEPAAFRMGLSTVLGQYWGRPVDSHTFFAADQADGAELSLLELTGTERPVTLNQWTLRLKSLVETRSARRSFADRRGNVRIS</sequence>
<accession>A0ABY3ZM49</accession>
<evidence type="ECO:0000313" key="1">
    <source>
        <dbReference type="EMBL" id="UOA15754.1"/>
    </source>
</evidence>
<evidence type="ECO:0000313" key="2">
    <source>
        <dbReference type="Proteomes" id="UP000831019"/>
    </source>
</evidence>
<organism evidence="1 2">
    <name type="scientific">Sulfitobacter dubius</name>
    <dbReference type="NCBI Taxonomy" id="218673"/>
    <lineage>
        <taxon>Bacteria</taxon>
        <taxon>Pseudomonadati</taxon>
        <taxon>Pseudomonadota</taxon>
        <taxon>Alphaproteobacteria</taxon>
        <taxon>Rhodobacterales</taxon>
        <taxon>Roseobacteraceae</taxon>
        <taxon>Sulfitobacter</taxon>
    </lineage>
</organism>